<dbReference type="Proteomes" id="UP000811609">
    <property type="component" value="Chromosome 13"/>
</dbReference>
<proteinExistence type="inferred from homology"/>
<dbReference type="PROSITE" id="PS51471">
    <property type="entry name" value="FE2OG_OXY"/>
    <property type="match status" value="1"/>
</dbReference>
<dbReference type="AlphaFoldDB" id="A0A8T1NU55"/>
<dbReference type="InterPro" id="IPR005123">
    <property type="entry name" value="Oxoglu/Fe-dep_dioxygenase_dom"/>
</dbReference>
<name>A0A8T1NU55_CARIL</name>
<evidence type="ECO:0000256" key="4">
    <source>
        <dbReference type="RuleBase" id="RU003682"/>
    </source>
</evidence>
<comment type="caution">
    <text evidence="6">The sequence shown here is derived from an EMBL/GenBank/DDBJ whole genome shotgun (WGS) entry which is preliminary data.</text>
</comment>
<organism evidence="6 7">
    <name type="scientific">Carya illinoinensis</name>
    <name type="common">Pecan</name>
    <dbReference type="NCBI Taxonomy" id="32201"/>
    <lineage>
        <taxon>Eukaryota</taxon>
        <taxon>Viridiplantae</taxon>
        <taxon>Streptophyta</taxon>
        <taxon>Embryophyta</taxon>
        <taxon>Tracheophyta</taxon>
        <taxon>Spermatophyta</taxon>
        <taxon>Magnoliopsida</taxon>
        <taxon>eudicotyledons</taxon>
        <taxon>Gunneridae</taxon>
        <taxon>Pentapetalae</taxon>
        <taxon>rosids</taxon>
        <taxon>fabids</taxon>
        <taxon>Fagales</taxon>
        <taxon>Juglandaceae</taxon>
        <taxon>Carya</taxon>
    </lineage>
</organism>
<dbReference type="PANTHER" id="PTHR47991">
    <property type="entry name" value="OXOGLUTARATE/IRON-DEPENDENT DIOXYGENASE"/>
    <property type="match status" value="1"/>
</dbReference>
<evidence type="ECO:0000259" key="5">
    <source>
        <dbReference type="PROSITE" id="PS51471"/>
    </source>
</evidence>
<evidence type="ECO:0000313" key="7">
    <source>
        <dbReference type="Proteomes" id="UP000811609"/>
    </source>
</evidence>
<dbReference type="GO" id="GO:0046872">
    <property type="term" value="F:metal ion binding"/>
    <property type="evidence" value="ECO:0007669"/>
    <property type="project" value="UniProtKB-KW"/>
</dbReference>
<dbReference type="InterPro" id="IPR050295">
    <property type="entry name" value="Plant_2OG-oxidoreductases"/>
</dbReference>
<keyword evidence="3 4" id="KW-0408">Iron</keyword>
<keyword evidence="7" id="KW-1185">Reference proteome</keyword>
<dbReference type="GO" id="GO:0031418">
    <property type="term" value="F:L-ascorbic acid binding"/>
    <property type="evidence" value="ECO:0007669"/>
    <property type="project" value="UniProtKB-KW"/>
</dbReference>
<accession>A0A8T1NU55</accession>
<dbReference type="Pfam" id="PF03171">
    <property type="entry name" value="2OG-FeII_Oxy"/>
    <property type="match status" value="1"/>
</dbReference>
<evidence type="ECO:0000256" key="2">
    <source>
        <dbReference type="ARBA" id="ARBA00022896"/>
    </source>
</evidence>
<gene>
    <name evidence="6" type="ORF">CIPAW_13G146900</name>
</gene>
<comment type="similarity">
    <text evidence="4">Belongs to the iron/ascorbate-dependent oxidoreductase family.</text>
</comment>
<dbReference type="GO" id="GO:0016491">
    <property type="term" value="F:oxidoreductase activity"/>
    <property type="evidence" value="ECO:0007669"/>
    <property type="project" value="UniProtKB-KW"/>
</dbReference>
<dbReference type="InterPro" id="IPR044861">
    <property type="entry name" value="IPNS-like_FE2OG_OXY"/>
</dbReference>
<evidence type="ECO:0000256" key="3">
    <source>
        <dbReference type="ARBA" id="ARBA00023004"/>
    </source>
</evidence>
<dbReference type="EMBL" id="CM031821">
    <property type="protein sequence ID" value="KAG6632260.1"/>
    <property type="molecule type" value="Genomic_DNA"/>
</dbReference>
<keyword evidence="4" id="KW-0560">Oxidoreductase</keyword>
<feature type="domain" description="Fe2OG dioxygenase" evidence="5">
    <location>
        <begin position="163"/>
        <end position="271"/>
    </location>
</feature>
<keyword evidence="2" id="KW-0847">Vitamin C</keyword>
<reference evidence="6" key="1">
    <citation type="submission" date="2020-12" db="EMBL/GenBank/DDBJ databases">
        <title>WGS assembly of Carya illinoinensis cv. Pawnee.</title>
        <authorList>
            <person name="Platts A."/>
            <person name="Shu S."/>
            <person name="Wright S."/>
            <person name="Barry K."/>
            <person name="Edger P."/>
            <person name="Pires J.C."/>
            <person name="Schmutz J."/>
        </authorList>
    </citation>
    <scope>NUCLEOTIDE SEQUENCE</scope>
    <source>
        <tissue evidence="6">Leaf</tissue>
    </source>
</reference>
<keyword evidence="1 4" id="KW-0479">Metal-binding</keyword>
<sequence>MGETRHFVIRQLQARFLTSALLYLNKDYRYTTFGPACILRSPNGTFTPKTQPMSTTISSSDVIDFVVHKGNGITGLVELGIESVPEQYIQPLEERLDPSKVETDESIPTIDVSNWDDPKVADSICEAASKDQALEYVKWGDLLIRRLLEVLLKRLNVKAIDDKKESMLMGGMSINLNHYPCCPNPELVLGVGRHSDISTLTVLLQGESGGLYVRGSKHDSWIHLSPVKGAPIINVGDALQITSNDLYKSIEHRAFTNRNQNRVSIPIFAKPGPDAIIGPLPEVLESGQKPMYKNVVYKDYMKSFFGKAHDGKQAIEFARI</sequence>
<protein>
    <recommendedName>
        <fullName evidence="5">Fe2OG dioxygenase domain-containing protein</fullName>
    </recommendedName>
</protein>
<evidence type="ECO:0000256" key="1">
    <source>
        <dbReference type="ARBA" id="ARBA00022723"/>
    </source>
</evidence>
<evidence type="ECO:0000313" key="6">
    <source>
        <dbReference type="EMBL" id="KAG6632260.1"/>
    </source>
</evidence>